<dbReference type="InterPro" id="IPR034768">
    <property type="entry name" value="4FE4S_WBL"/>
</dbReference>
<dbReference type="Proteomes" id="UP001596087">
    <property type="component" value="Unassembled WGS sequence"/>
</dbReference>
<keyword evidence="3" id="KW-1185">Reference proteome</keyword>
<dbReference type="RefSeq" id="WP_378586605.1">
    <property type="nucleotide sequence ID" value="NZ_JBHSKD010000003.1"/>
</dbReference>
<feature type="domain" description="4Fe-4S Wbl-type" evidence="1">
    <location>
        <begin position="10"/>
        <end position="71"/>
    </location>
</feature>
<dbReference type="EMBL" id="JBHSKD010000003">
    <property type="protein sequence ID" value="MFC5175595.1"/>
    <property type="molecule type" value="Genomic_DNA"/>
</dbReference>
<evidence type="ECO:0000313" key="2">
    <source>
        <dbReference type="EMBL" id="MFC5175595.1"/>
    </source>
</evidence>
<name>A0ABW0BEG3_9ACTN</name>
<reference evidence="3" key="1">
    <citation type="journal article" date="2019" name="Int. J. Syst. Evol. Microbiol.">
        <title>The Global Catalogue of Microorganisms (GCM) 10K type strain sequencing project: providing services to taxonomists for standard genome sequencing and annotation.</title>
        <authorList>
            <consortium name="The Broad Institute Genomics Platform"/>
            <consortium name="The Broad Institute Genome Sequencing Center for Infectious Disease"/>
            <person name="Wu L."/>
            <person name="Ma J."/>
        </authorList>
    </citation>
    <scope>NUCLEOTIDE SEQUENCE [LARGE SCALE GENOMIC DNA]</scope>
    <source>
        <strain evidence="3">DFY41</strain>
    </source>
</reference>
<accession>A0ABW0BEG3</accession>
<proteinExistence type="predicted"/>
<organism evidence="2 3">
    <name type="scientific">Nocardioides taihuensis</name>
    <dbReference type="NCBI Taxonomy" id="1835606"/>
    <lineage>
        <taxon>Bacteria</taxon>
        <taxon>Bacillati</taxon>
        <taxon>Actinomycetota</taxon>
        <taxon>Actinomycetes</taxon>
        <taxon>Propionibacteriales</taxon>
        <taxon>Nocardioidaceae</taxon>
        <taxon>Nocardioides</taxon>
    </lineage>
</organism>
<dbReference type="PROSITE" id="PS51674">
    <property type="entry name" value="4FE4S_WBL"/>
    <property type="match status" value="1"/>
</dbReference>
<gene>
    <name evidence="2" type="ORF">ACFPGP_02860</name>
</gene>
<comment type="caution">
    <text evidence="2">The sequence shown here is derived from an EMBL/GenBank/DDBJ whole genome shotgun (WGS) entry which is preliminary data.</text>
</comment>
<protein>
    <submittedName>
        <fullName evidence="2">WhiB family transcriptional regulator</fullName>
    </submittedName>
</protein>
<evidence type="ECO:0000313" key="3">
    <source>
        <dbReference type="Proteomes" id="UP001596087"/>
    </source>
</evidence>
<sequence>MGVQWRALALCGGFPKLPWIAEPHRYSAAEESAMRTVCDACPVRPECAADADDHRIEGGFWSGAARTAVAGRLDPGGA</sequence>
<evidence type="ECO:0000259" key="1">
    <source>
        <dbReference type="PROSITE" id="PS51674"/>
    </source>
</evidence>
<dbReference type="Pfam" id="PF02467">
    <property type="entry name" value="Whib"/>
    <property type="match status" value="1"/>
</dbReference>